<evidence type="ECO:0000313" key="1">
    <source>
        <dbReference type="EMBL" id="CAX32422.1"/>
    </source>
</evidence>
<organism evidence="1 2">
    <name type="scientific">Prochlorococcus marinus (strain MIT 9313)</name>
    <dbReference type="NCBI Taxonomy" id="74547"/>
    <lineage>
        <taxon>Bacteria</taxon>
        <taxon>Bacillati</taxon>
        <taxon>Cyanobacteriota</taxon>
        <taxon>Cyanophyceae</taxon>
        <taxon>Synechococcales</taxon>
        <taxon>Prochlorococcaceae</taxon>
        <taxon>Prochlorococcus</taxon>
    </lineage>
</organism>
<name>B9ESR8_PROMM</name>
<reference evidence="1 2" key="1">
    <citation type="journal article" date="2003" name="Nature">
        <title>Genome divergence in two Prochlorococcus ecotypes reflects oceanic niche differentiation.</title>
        <authorList>
            <person name="Rocap G."/>
            <person name="Larimer F.W."/>
            <person name="Lamerdin J.E."/>
            <person name="Malfatti S."/>
            <person name="Chain P."/>
            <person name="Ahlgren N.A."/>
            <person name="Arellano A."/>
            <person name="Coleman M."/>
            <person name="Hauser L."/>
            <person name="Hess W.R."/>
            <person name="Johnson Z.I."/>
            <person name="Land M.L."/>
            <person name="Lindell D."/>
            <person name="Post A.F."/>
            <person name="Regala W."/>
            <person name="Shah M."/>
            <person name="Shaw S.L."/>
            <person name="Steglich C."/>
            <person name="Sullivan M.B."/>
            <person name="Ting C.S."/>
            <person name="Tolonen A."/>
            <person name="Webb E.A."/>
            <person name="Zinser E.R."/>
            <person name="Chisholm S.W."/>
        </authorList>
    </citation>
    <scope>NUCLEOTIDE SEQUENCE [LARGE SCALE GENOMIC DNA]</scope>
    <source>
        <strain evidence="2">MIT 9313</strain>
    </source>
</reference>
<dbReference type="KEGG" id="pmt:PMT_2904"/>
<keyword evidence="2" id="KW-1185">Reference proteome</keyword>
<dbReference type="HOGENOM" id="CLU_3046863_0_0_3"/>
<sequence length="54" mass="5710">MGEQVAVSSTSFDSFVASRVECFGKQGLRGHGLSNSAQDFLRGKTVRGSSIGFL</sequence>
<accession>B9ESR8</accession>
<proteinExistence type="predicted"/>
<evidence type="ECO:0000313" key="2">
    <source>
        <dbReference type="Proteomes" id="UP000001423"/>
    </source>
</evidence>
<protein>
    <submittedName>
        <fullName evidence="1">Uncharacterized protein</fullName>
    </submittedName>
</protein>
<dbReference type="AlphaFoldDB" id="B9ESR8"/>
<dbReference type="EMBL" id="BX548175">
    <property type="protein sequence ID" value="CAX32422.1"/>
    <property type="molecule type" value="Genomic_DNA"/>
</dbReference>
<gene>
    <name evidence="1" type="ordered locus">PMT_2904</name>
</gene>
<dbReference type="Proteomes" id="UP000001423">
    <property type="component" value="Chromosome"/>
</dbReference>